<dbReference type="AlphaFoldDB" id="A0A6A5S8B6"/>
<dbReference type="GO" id="GO:0000724">
    <property type="term" value="P:double-strand break repair via homologous recombination"/>
    <property type="evidence" value="ECO:0007669"/>
    <property type="project" value="TreeGrafter"/>
</dbReference>
<evidence type="ECO:0000313" key="5">
    <source>
        <dbReference type="EMBL" id="KAF1935688.1"/>
    </source>
</evidence>
<dbReference type="GO" id="GO:0033063">
    <property type="term" value="C:Rad51B-Rad51C-Rad51D-XRCC2 complex"/>
    <property type="evidence" value="ECO:0007669"/>
    <property type="project" value="TreeGrafter"/>
</dbReference>
<reference evidence="5" key="1">
    <citation type="journal article" date="2020" name="Stud. Mycol.">
        <title>101 Dothideomycetes genomes: a test case for predicting lifestyles and emergence of pathogens.</title>
        <authorList>
            <person name="Haridas S."/>
            <person name="Albert R."/>
            <person name="Binder M."/>
            <person name="Bloem J."/>
            <person name="Labutti K."/>
            <person name="Salamov A."/>
            <person name="Andreopoulos B."/>
            <person name="Baker S."/>
            <person name="Barry K."/>
            <person name="Bills G."/>
            <person name="Bluhm B."/>
            <person name="Cannon C."/>
            <person name="Castanera R."/>
            <person name="Culley D."/>
            <person name="Daum C."/>
            <person name="Ezra D."/>
            <person name="Gonzalez J."/>
            <person name="Henrissat B."/>
            <person name="Kuo A."/>
            <person name="Liang C."/>
            <person name="Lipzen A."/>
            <person name="Lutzoni F."/>
            <person name="Magnuson J."/>
            <person name="Mondo S."/>
            <person name="Nolan M."/>
            <person name="Ohm R."/>
            <person name="Pangilinan J."/>
            <person name="Park H.-J."/>
            <person name="Ramirez L."/>
            <person name="Alfaro M."/>
            <person name="Sun H."/>
            <person name="Tritt A."/>
            <person name="Yoshinaga Y."/>
            <person name="Zwiers L.-H."/>
            <person name="Turgeon B."/>
            <person name="Goodwin S."/>
            <person name="Spatafora J."/>
            <person name="Crous P."/>
            <person name="Grigoriev I."/>
        </authorList>
    </citation>
    <scope>NUCLEOTIDE SEQUENCE</scope>
    <source>
        <strain evidence="5">CBS 161.51</strain>
    </source>
</reference>
<dbReference type="PANTHER" id="PTHR46457">
    <property type="entry name" value="DNA REPAIR PROTEIN RAD51 HOMOLOG 4"/>
    <property type="match status" value="1"/>
</dbReference>
<organism evidence="5 6">
    <name type="scientific">Clathrospora elynae</name>
    <dbReference type="NCBI Taxonomy" id="706981"/>
    <lineage>
        <taxon>Eukaryota</taxon>
        <taxon>Fungi</taxon>
        <taxon>Dikarya</taxon>
        <taxon>Ascomycota</taxon>
        <taxon>Pezizomycotina</taxon>
        <taxon>Dothideomycetes</taxon>
        <taxon>Pleosporomycetidae</taxon>
        <taxon>Pleosporales</taxon>
        <taxon>Diademaceae</taxon>
        <taxon>Clathrospora</taxon>
    </lineage>
</organism>
<sequence>MVASIETARPPEPLLASHLLGDEELDGLLEAVSITKRREKKVVLGTGVKSLDDALAGGLEGGAVVGVSGEAGGGGSEICQTLLVNSLLQYDGSTAAVIDTTGNFDVLKLYTRIVAQLQRSPEILASIRLVSSSEFGYKVEDVAAKVLDRVKIMRVFDFVGVTEAVGEIRDELEGQRAVNHEKEEWKESVVVEQGWPATPLPPRRTVVADSEDEDEDDEMLFDAEATITTPAPP</sequence>
<feature type="non-terminal residue" evidence="5">
    <location>
        <position position="233"/>
    </location>
</feature>
<dbReference type="Pfam" id="PF08423">
    <property type="entry name" value="Rad51"/>
    <property type="match status" value="1"/>
</dbReference>
<protein>
    <recommendedName>
        <fullName evidence="4">Rad51-like C-terminal domain-containing protein</fullName>
    </recommendedName>
</protein>
<dbReference type="OrthoDB" id="336321at2759"/>
<dbReference type="GO" id="GO:0042148">
    <property type="term" value="P:DNA strand invasion"/>
    <property type="evidence" value="ECO:0007669"/>
    <property type="project" value="TreeGrafter"/>
</dbReference>
<keyword evidence="2" id="KW-0539">Nucleus</keyword>
<evidence type="ECO:0000256" key="3">
    <source>
        <dbReference type="SAM" id="MobiDB-lite"/>
    </source>
</evidence>
<dbReference type="GO" id="GO:0005657">
    <property type="term" value="C:replication fork"/>
    <property type="evidence" value="ECO:0007669"/>
    <property type="project" value="TreeGrafter"/>
</dbReference>
<dbReference type="SUPFAM" id="SSF52540">
    <property type="entry name" value="P-loop containing nucleoside triphosphate hydrolases"/>
    <property type="match status" value="1"/>
</dbReference>
<accession>A0A6A5S8B6</accession>
<dbReference type="GO" id="GO:0000400">
    <property type="term" value="F:four-way junction DNA binding"/>
    <property type="evidence" value="ECO:0007669"/>
    <property type="project" value="TreeGrafter"/>
</dbReference>
<gene>
    <name evidence="5" type="ORF">EJ02DRAFT_471004</name>
</gene>
<keyword evidence="6" id="KW-1185">Reference proteome</keyword>
<comment type="subcellular location">
    <subcellularLocation>
        <location evidence="1">Nucleus</location>
    </subcellularLocation>
</comment>
<dbReference type="GO" id="GO:0005815">
    <property type="term" value="C:microtubule organizing center"/>
    <property type="evidence" value="ECO:0007669"/>
    <property type="project" value="TreeGrafter"/>
</dbReference>
<dbReference type="GO" id="GO:0007131">
    <property type="term" value="P:reciprocal meiotic recombination"/>
    <property type="evidence" value="ECO:0007669"/>
    <property type="project" value="TreeGrafter"/>
</dbReference>
<dbReference type="InterPro" id="IPR051988">
    <property type="entry name" value="HRR_RAD51_Paralog"/>
</dbReference>
<evidence type="ECO:0000313" key="6">
    <source>
        <dbReference type="Proteomes" id="UP000800038"/>
    </source>
</evidence>
<dbReference type="GO" id="GO:0003697">
    <property type="term" value="F:single-stranded DNA binding"/>
    <property type="evidence" value="ECO:0007669"/>
    <property type="project" value="TreeGrafter"/>
</dbReference>
<dbReference type="GO" id="GO:0000723">
    <property type="term" value="P:telomere maintenance"/>
    <property type="evidence" value="ECO:0007669"/>
    <property type="project" value="TreeGrafter"/>
</dbReference>
<dbReference type="EMBL" id="ML976243">
    <property type="protein sequence ID" value="KAF1935688.1"/>
    <property type="molecule type" value="Genomic_DNA"/>
</dbReference>
<feature type="region of interest" description="Disordered" evidence="3">
    <location>
        <begin position="189"/>
        <end position="217"/>
    </location>
</feature>
<name>A0A6A5S8B6_9PLEO</name>
<dbReference type="GO" id="GO:0008094">
    <property type="term" value="F:ATP-dependent activity, acting on DNA"/>
    <property type="evidence" value="ECO:0007669"/>
    <property type="project" value="TreeGrafter"/>
</dbReference>
<dbReference type="PANTHER" id="PTHR46457:SF1">
    <property type="entry name" value="DNA REPAIR PROTEIN RAD51 HOMOLOG 4"/>
    <property type="match status" value="1"/>
</dbReference>
<evidence type="ECO:0000259" key="4">
    <source>
        <dbReference type="Pfam" id="PF08423"/>
    </source>
</evidence>
<dbReference type="Proteomes" id="UP000800038">
    <property type="component" value="Unassembled WGS sequence"/>
</dbReference>
<dbReference type="InterPro" id="IPR013632">
    <property type="entry name" value="Rad51_C"/>
</dbReference>
<proteinExistence type="predicted"/>
<evidence type="ECO:0000256" key="2">
    <source>
        <dbReference type="ARBA" id="ARBA00023242"/>
    </source>
</evidence>
<dbReference type="InterPro" id="IPR027417">
    <property type="entry name" value="P-loop_NTPase"/>
</dbReference>
<feature type="domain" description="Rad51-like C-terminal" evidence="4">
    <location>
        <begin position="37"/>
        <end position="110"/>
    </location>
</feature>
<dbReference type="Gene3D" id="3.40.50.300">
    <property type="entry name" value="P-loop containing nucleotide triphosphate hydrolases"/>
    <property type="match status" value="1"/>
</dbReference>
<evidence type="ECO:0000256" key="1">
    <source>
        <dbReference type="ARBA" id="ARBA00004123"/>
    </source>
</evidence>